<sequence length="301" mass="34152">MNVPRLNRKVKTAAGMASVYFTLLLIGFVFIYPVIYIISYSFMDTEDLVNPLVRWLPTKLYIGNFSEAASVLDFAATLIKTLIVTVLPSILQTISASIVGYGFSRFRFPGKKIMLAALLATFIIPPQVTMIPQFLMFRDLKLLETIWAFILPATFTQGIRSAIFVLIFYQFFNMLPRSLEEAAKIDGASTFKIFYRIAVPSATPAYIIAFLFSLVWYWNETTLTALYLGEKWATLPLKLQNFAVTFRRLYPADPYSVVGKNLNEAIVMAGTFLTLIPLLMIYFFTQSWFVESIDRTGITGE</sequence>
<keyword evidence="10" id="KW-1185">Reference proteome</keyword>
<evidence type="ECO:0000256" key="3">
    <source>
        <dbReference type="ARBA" id="ARBA00022475"/>
    </source>
</evidence>
<evidence type="ECO:0000256" key="2">
    <source>
        <dbReference type="ARBA" id="ARBA00022448"/>
    </source>
</evidence>
<feature type="transmembrane region" description="Helical" evidence="7">
    <location>
        <begin position="20"/>
        <end position="43"/>
    </location>
</feature>
<dbReference type="KEGG" id="minf:MESINF_1307"/>
<keyword evidence="9" id="KW-0762">Sugar transport</keyword>
<feature type="transmembrane region" description="Helical" evidence="7">
    <location>
        <begin position="146"/>
        <end position="172"/>
    </location>
</feature>
<dbReference type="AlphaFoldDB" id="A0A7Z7PNX6"/>
<feature type="domain" description="ABC transmembrane type-1" evidence="8">
    <location>
        <begin position="78"/>
        <end position="285"/>
    </location>
</feature>
<dbReference type="PANTHER" id="PTHR43744:SF8">
    <property type="entry name" value="SN-GLYCEROL-3-PHOSPHATE TRANSPORT SYSTEM PERMEASE PROTEIN UGPE"/>
    <property type="match status" value="1"/>
</dbReference>
<dbReference type="PROSITE" id="PS50928">
    <property type="entry name" value="ABC_TM1"/>
    <property type="match status" value="1"/>
</dbReference>
<feature type="transmembrane region" description="Helical" evidence="7">
    <location>
        <begin position="193"/>
        <end position="218"/>
    </location>
</feature>
<dbReference type="InterPro" id="IPR000515">
    <property type="entry name" value="MetI-like"/>
</dbReference>
<feature type="transmembrane region" description="Helical" evidence="7">
    <location>
        <begin position="265"/>
        <end position="285"/>
    </location>
</feature>
<keyword evidence="5 7" id="KW-1133">Transmembrane helix</keyword>
<evidence type="ECO:0000259" key="8">
    <source>
        <dbReference type="PROSITE" id="PS50928"/>
    </source>
</evidence>
<dbReference type="EMBL" id="LS974202">
    <property type="protein sequence ID" value="SSC12751.1"/>
    <property type="molecule type" value="Genomic_DNA"/>
</dbReference>
<comment type="similarity">
    <text evidence="7">Belongs to the binding-protein-dependent transport system permease family.</text>
</comment>
<evidence type="ECO:0000256" key="1">
    <source>
        <dbReference type="ARBA" id="ARBA00004651"/>
    </source>
</evidence>
<reference evidence="9 10" key="1">
    <citation type="submission" date="2017-01" db="EMBL/GenBank/DDBJ databases">
        <authorList>
            <person name="Erauso G."/>
        </authorList>
    </citation>
    <scope>NUCLEOTIDE SEQUENCE [LARGE SCALE GENOMIC DNA]</scope>
    <source>
        <strain evidence="9">MESINF1</strain>
    </source>
</reference>
<keyword evidence="2 7" id="KW-0813">Transport</keyword>
<keyword evidence="4 7" id="KW-0812">Transmembrane</keyword>
<protein>
    <submittedName>
        <fullName evidence="9">ABC-type sugar transport system, permease component</fullName>
    </submittedName>
</protein>
<dbReference type="SUPFAM" id="SSF161098">
    <property type="entry name" value="MetI-like"/>
    <property type="match status" value="1"/>
</dbReference>
<proteinExistence type="inferred from homology"/>
<keyword evidence="3" id="KW-1003">Cell membrane</keyword>
<dbReference type="RefSeq" id="WP_169698994.1">
    <property type="nucleotide sequence ID" value="NZ_LS974202.1"/>
</dbReference>
<name>A0A7Z7PNX6_9BACT</name>
<keyword evidence="6 7" id="KW-0472">Membrane</keyword>
<dbReference type="Pfam" id="PF00528">
    <property type="entry name" value="BPD_transp_1"/>
    <property type="match status" value="1"/>
</dbReference>
<dbReference type="Gene3D" id="1.10.3720.10">
    <property type="entry name" value="MetI-like"/>
    <property type="match status" value="1"/>
</dbReference>
<evidence type="ECO:0000256" key="4">
    <source>
        <dbReference type="ARBA" id="ARBA00022692"/>
    </source>
</evidence>
<evidence type="ECO:0000256" key="7">
    <source>
        <dbReference type="RuleBase" id="RU363032"/>
    </source>
</evidence>
<feature type="transmembrane region" description="Helical" evidence="7">
    <location>
        <begin position="115"/>
        <end position="134"/>
    </location>
</feature>
<accession>A0A7Z7PNX6</accession>
<comment type="subcellular location">
    <subcellularLocation>
        <location evidence="1 7">Cell membrane</location>
        <topology evidence="1 7">Multi-pass membrane protein</topology>
    </subcellularLocation>
</comment>
<gene>
    <name evidence="9" type="ORF">MESINF_1307</name>
</gene>
<evidence type="ECO:0000256" key="6">
    <source>
        <dbReference type="ARBA" id="ARBA00023136"/>
    </source>
</evidence>
<organism evidence="9 10">
    <name type="scientific">Mesotoga infera</name>
    <dbReference type="NCBI Taxonomy" id="1236046"/>
    <lineage>
        <taxon>Bacteria</taxon>
        <taxon>Thermotogati</taxon>
        <taxon>Thermotogota</taxon>
        <taxon>Thermotogae</taxon>
        <taxon>Kosmotogales</taxon>
        <taxon>Kosmotogaceae</taxon>
        <taxon>Mesotoga</taxon>
    </lineage>
</organism>
<dbReference type="GO" id="GO:0005886">
    <property type="term" value="C:plasma membrane"/>
    <property type="evidence" value="ECO:0007669"/>
    <property type="project" value="UniProtKB-SubCell"/>
</dbReference>
<dbReference type="PANTHER" id="PTHR43744">
    <property type="entry name" value="ABC TRANSPORTER PERMEASE PROTEIN MG189-RELATED-RELATED"/>
    <property type="match status" value="1"/>
</dbReference>
<evidence type="ECO:0000256" key="5">
    <source>
        <dbReference type="ARBA" id="ARBA00022989"/>
    </source>
</evidence>
<feature type="transmembrane region" description="Helical" evidence="7">
    <location>
        <begin position="82"/>
        <end position="103"/>
    </location>
</feature>
<dbReference type="GO" id="GO:0055085">
    <property type="term" value="P:transmembrane transport"/>
    <property type="evidence" value="ECO:0007669"/>
    <property type="project" value="InterPro"/>
</dbReference>
<evidence type="ECO:0000313" key="9">
    <source>
        <dbReference type="EMBL" id="SSC12751.1"/>
    </source>
</evidence>
<dbReference type="InterPro" id="IPR035906">
    <property type="entry name" value="MetI-like_sf"/>
</dbReference>
<evidence type="ECO:0000313" key="10">
    <source>
        <dbReference type="Proteomes" id="UP000250796"/>
    </source>
</evidence>
<dbReference type="Proteomes" id="UP000250796">
    <property type="component" value="Chromosome MESINF"/>
</dbReference>
<dbReference type="CDD" id="cd06261">
    <property type="entry name" value="TM_PBP2"/>
    <property type="match status" value="1"/>
</dbReference>